<organism evidence="6 7">
    <name type="scientific">Mesotoga prima MesG1.Ag.4.2</name>
    <dbReference type="NCBI Taxonomy" id="660470"/>
    <lineage>
        <taxon>Bacteria</taxon>
        <taxon>Thermotogati</taxon>
        <taxon>Thermotogota</taxon>
        <taxon>Thermotogae</taxon>
        <taxon>Kosmotogales</taxon>
        <taxon>Kosmotogaceae</taxon>
        <taxon>Mesotoga</taxon>
    </lineage>
</organism>
<evidence type="ECO:0000256" key="3">
    <source>
        <dbReference type="ARBA" id="ARBA00023136"/>
    </source>
</evidence>
<feature type="transmembrane region" description="Helical" evidence="4">
    <location>
        <begin position="293"/>
        <end position="316"/>
    </location>
</feature>
<dbReference type="SUPFAM" id="SSF103473">
    <property type="entry name" value="MFS general substrate transporter"/>
    <property type="match status" value="1"/>
</dbReference>
<evidence type="ECO:0000313" key="6">
    <source>
        <dbReference type="EMBL" id="AFK05915.1"/>
    </source>
</evidence>
<proteinExistence type="predicted"/>
<evidence type="ECO:0000313" key="7">
    <source>
        <dbReference type="Proteomes" id="UP000002881"/>
    </source>
</evidence>
<reference evidence="6 7" key="1">
    <citation type="journal article" date="2012" name="Genome Biol. Evol.">
        <title>Genome Sequence of the Mesophilic Thermotogales Bacterium Mesotoga prima MesG1.Ag.4.2 Reveals the Largest Thermotogales Genome To Date.</title>
        <authorList>
            <person name="Zhaxybayeva O."/>
            <person name="Swithers K.S."/>
            <person name="Foght J."/>
            <person name="Green A.G."/>
            <person name="Bruce D."/>
            <person name="Detter C."/>
            <person name="Han S."/>
            <person name="Teshima H."/>
            <person name="Han J."/>
            <person name="Woyke T."/>
            <person name="Pitluck S."/>
            <person name="Nolan M."/>
            <person name="Ivanova N."/>
            <person name="Pati A."/>
            <person name="Land M.L."/>
            <person name="Dlutek M."/>
            <person name="Doolittle W.F."/>
            <person name="Noll K.M."/>
            <person name="Nesbo C.L."/>
        </authorList>
    </citation>
    <scope>NUCLEOTIDE SEQUENCE [LARGE SCALE GENOMIC DNA]</scope>
    <source>
        <strain evidence="7">mesG1.Ag.4.2</strain>
    </source>
</reference>
<dbReference type="PANTHER" id="PTHR23520:SF5">
    <property type="entry name" value="TRANSPORTER, PUTATIVE (AFU_ORTHOLOGUE AFUA_3G04000)-RELATED"/>
    <property type="match status" value="1"/>
</dbReference>
<dbReference type="EMBL" id="CP003532">
    <property type="protein sequence ID" value="AFK05915.1"/>
    <property type="molecule type" value="Genomic_DNA"/>
</dbReference>
<dbReference type="eggNOG" id="COG2814">
    <property type="taxonomic scope" value="Bacteria"/>
</dbReference>
<dbReference type="STRING" id="660470.Theba_0175"/>
<dbReference type="PROSITE" id="PS50850">
    <property type="entry name" value="MFS"/>
    <property type="match status" value="1"/>
</dbReference>
<keyword evidence="1 4" id="KW-0812">Transmembrane</keyword>
<keyword evidence="2 4" id="KW-1133">Transmembrane helix</keyword>
<dbReference type="RefSeq" id="WP_014730079.1">
    <property type="nucleotide sequence ID" value="NC_017934.1"/>
</dbReference>
<dbReference type="GeneID" id="87106033"/>
<dbReference type="InterPro" id="IPR020846">
    <property type="entry name" value="MFS_dom"/>
</dbReference>
<feature type="transmembrane region" description="Helical" evidence="4">
    <location>
        <begin position="269"/>
        <end position="287"/>
    </location>
</feature>
<evidence type="ECO:0000256" key="1">
    <source>
        <dbReference type="ARBA" id="ARBA00022692"/>
    </source>
</evidence>
<keyword evidence="3 4" id="KW-0472">Membrane</keyword>
<feature type="transmembrane region" description="Helical" evidence="4">
    <location>
        <begin position="5"/>
        <end position="26"/>
    </location>
</feature>
<keyword evidence="7" id="KW-1185">Reference proteome</keyword>
<gene>
    <name evidence="6" type="ORF">Theba_0175</name>
</gene>
<feature type="transmembrane region" description="Helical" evidence="4">
    <location>
        <begin position="203"/>
        <end position="228"/>
    </location>
</feature>
<name>I2F1W2_9BACT</name>
<evidence type="ECO:0000259" key="5">
    <source>
        <dbReference type="PROSITE" id="PS50850"/>
    </source>
</evidence>
<feature type="transmembrane region" description="Helical" evidence="4">
    <location>
        <begin position="234"/>
        <end position="257"/>
    </location>
</feature>
<feature type="transmembrane region" description="Helical" evidence="4">
    <location>
        <begin position="156"/>
        <end position="177"/>
    </location>
</feature>
<sequence length="398" mass="43576" precursor="true">MRKRIVLLLTYTFITTITISMYRVVYNLYLREIGFSNHLIGNVTSAQLWGSAIIGLLTAVLADTIGKKKILFLSAIVVPVSGIALAFVVDPTLIIVLSFIKGGFTVTAFTVVMATMTSITKTGNRAKVFGLNFGINMASGVIGNFIGGAFGDLFGLQTTLIISMVAHLPAIIPVIRLEMTESRSKLKELFNFSGLQQDQRKVLTYYFISTATVGFGAGLFIHFGNLIFKDLFNMSATAIGIALSIAQLGTAAGSTLSHKLGKRFGALKFNLTMQLLVIPLMLSLVIVREPILFTILYAFRFVFMNITNPIMTSIIFSYVPDSKLSTVSGINGFLNNTVRAVAAMIFGFIVGTSISGYTELFLLSTAFYAANAFIIFLFYRDFKNEPRVLELYDSKRTG</sequence>
<feature type="transmembrane region" description="Helical" evidence="4">
    <location>
        <begin position="94"/>
        <end position="116"/>
    </location>
</feature>
<feature type="transmembrane region" description="Helical" evidence="4">
    <location>
        <begin position="128"/>
        <end position="150"/>
    </location>
</feature>
<dbReference type="Gene3D" id="1.20.1250.20">
    <property type="entry name" value="MFS general substrate transporter like domains"/>
    <property type="match status" value="1"/>
</dbReference>
<dbReference type="GO" id="GO:0022857">
    <property type="term" value="F:transmembrane transporter activity"/>
    <property type="evidence" value="ECO:0007669"/>
    <property type="project" value="InterPro"/>
</dbReference>
<dbReference type="Pfam" id="PF07690">
    <property type="entry name" value="MFS_1"/>
    <property type="match status" value="1"/>
</dbReference>
<feature type="transmembrane region" description="Helical" evidence="4">
    <location>
        <begin position="337"/>
        <end position="354"/>
    </location>
</feature>
<accession>I2F1W2</accession>
<dbReference type="AlphaFoldDB" id="I2F1W2"/>
<evidence type="ECO:0000256" key="2">
    <source>
        <dbReference type="ARBA" id="ARBA00022989"/>
    </source>
</evidence>
<feature type="transmembrane region" description="Helical" evidence="4">
    <location>
        <begin position="70"/>
        <end position="88"/>
    </location>
</feature>
<dbReference type="HOGENOM" id="CLU_025894_0_0_0"/>
<dbReference type="Proteomes" id="UP000002881">
    <property type="component" value="Chromosome"/>
</dbReference>
<feature type="transmembrane region" description="Helical" evidence="4">
    <location>
        <begin position="360"/>
        <end position="379"/>
    </location>
</feature>
<dbReference type="PANTHER" id="PTHR23520">
    <property type="entry name" value="TRANSPORTER, PUTATIVE (AFU_ORTHOLOGUE AFUA_3G04000)-RELATED"/>
    <property type="match status" value="1"/>
</dbReference>
<feature type="domain" description="Major facilitator superfamily (MFS) profile" evidence="5">
    <location>
        <begin position="4"/>
        <end position="383"/>
    </location>
</feature>
<evidence type="ECO:0000256" key="4">
    <source>
        <dbReference type="SAM" id="Phobius"/>
    </source>
</evidence>
<dbReference type="InterPro" id="IPR036259">
    <property type="entry name" value="MFS_trans_sf"/>
</dbReference>
<protein>
    <submittedName>
        <fullName evidence="6">Arabinose efflux permease family protein</fullName>
    </submittedName>
</protein>
<feature type="transmembrane region" description="Helical" evidence="4">
    <location>
        <begin position="46"/>
        <end position="63"/>
    </location>
</feature>
<dbReference type="InterPro" id="IPR011701">
    <property type="entry name" value="MFS"/>
</dbReference>
<dbReference type="KEGG" id="mpg:Theba_0175"/>